<evidence type="ECO:0000313" key="3">
    <source>
        <dbReference type="Proteomes" id="UP000792457"/>
    </source>
</evidence>
<reference evidence="2" key="1">
    <citation type="submission" date="2013-04" db="EMBL/GenBank/DDBJ databases">
        <authorList>
            <person name="Qu J."/>
            <person name="Murali S.C."/>
            <person name="Bandaranaike D."/>
            <person name="Bellair M."/>
            <person name="Blankenburg K."/>
            <person name="Chao H."/>
            <person name="Dinh H."/>
            <person name="Doddapaneni H."/>
            <person name="Downs B."/>
            <person name="Dugan-Rocha S."/>
            <person name="Elkadiri S."/>
            <person name="Gnanaolivu R.D."/>
            <person name="Hernandez B."/>
            <person name="Javaid M."/>
            <person name="Jayaseelan J.C."/>
            <person name="Lee S."/>
            <person name="Li M."/>
            <person name="Ming W."/>
            <person name="Munidasa M."/>
            <person name="Muniz J."/>
            <person name="Nguyen L."/>
            <person name="Ongeri F."/>
            <person name="Osuji N."/>
            <person name="Pu L.-L."/>
            <person name="Puazo M."/>
            <person name="Qu C."/>
            <person name="Quiroz J."/>
            <person name="Raj R."/>
            <person name="Weissenberger G."/>
            <person name="Xin Y."/>
            <person name="Zou X."/>
            <person name="Han Y."/>
            <person name="Richards S."/>
            <person name="Worley K."/>
            <person name="Muzny D."/>
            <person name="Gibbs R."/>
        </authorList>
    </citation>
    <scope>NUCLEOTIDE SEQUENCE</scope>
    <source>
        <strain evidence="2">Sampled in the wild</strain>
    </source>
</reference>
<dbReference type="EMBL" id="KZ308374">
    <property type="protein sequence ID" value="KAG8228483.1"/>
    <property type="molecule type" value="Genomic_DNA"/>
</dbReference>
<evidence type="ECO:0000259" key="1">
    <source>
        <dbReference type="Pfam" id="PF03067"/>
    </source>
</evidence>
<protein>
    <recommendedName>
        <fullName evidence="1">Chitin-binding type-4 domain-containing protein</fullName>
    </recommendedName>
</protein>
<accession>A0A8K0P0U4</accession>
<proteinExistence type="predicted"/>
<dbReference type="Proteomes" id="UP000792457">
    <property type="component" value="Unassembled WGS sequence"/>
</dbReference>
<feature type="domain" description="Chitin-binding type-4" evidence="1">
    <location>
        <begin position="18"/>
        <end position="137"/>
    </location>
</feature>
<dbReference type="InterPro" id="IPR004302">
    <property type="entry name" value="Cellulose/chitin-bd_N"/>
</dbReference>
<dbReference type="AlphaFoldDB" id="A0A8K0P0U4"/>
<gene>
    <name evidence="2" type="ORF">J437_LFUL009348</name>
</gene>
<dbReference type="Pfam" id="PF03067">
    <property type="entry name" value="LPMO_10"/>
    <property type="match status" value="1"/>
</dbReference>
<name>A0A8K0P0U4_LADFU</name>
<sequence length="142" mass="16447">MQEDFSSNIYINRQWNFNDGRCGLCGDDYALPRPRPYENMGARSRGIVVEAYEEGAVIPVVATITASHKGYFMFNMCPLKNDLEWEEEECFAKYPLELADGSGYRYYLQTWDTGNYPMKLKLPEGLTCDRCVLRWHYVAGNE</sequence>
<keyword evidence="3" id="KW-1185">Reference proteome</keyword>
<comment type="caution">
    <text evidence="2">The sequence shown here is derived from an EMBL/GenBank/DDBJ whole genome shotgun (WGS) entry which is preliminary data.</text>
</comment>
<organism evidence="2 3">
    <name type="scientific">Ladona fulva</name>
    <name type="common">Scarce chaser dragonfly</name>
    <name type="synonym">Libellula fulva</name>
    <dbReference type="NCBI Taxonomy" id="123851"/>
    <lineage>
        <taxon>Eukaryota</taxon>
        <taxon>Metazoa</taxon>
        <taxon>Ecdysozoa</taxon>
        <taxon>Arthropoda</taxon>
        <taxon>Hexapoda</taxon>
        <taxon>Insecta</taxon>
        <taxon>Pterygota</taxon>
        <taxon>Palaeoptera</taxon>
        <taxon>Odonata</taxon>
        <taxon>Epiprocta</taxon>
        <taxon>Anisoptera</taxon>
        <taxon>Libelluloidea</taxon>
        <taxon>Libellulidae</taxon>
        <taxon>Ladona</taxon>
    </lineage>
</organism>
<reference evidence="2" key="2">
    <citation type="submission" date="2017-10" db="EMBL/GenBank/DDBJ databases">
        <title>Ladona fulva Genome sequencing and assembly.</title>
        <authorList>
            <person name="Murali S."/>
            <person name="Richards S."/>
            <person name="Bandaranaike D."/>
            <person name="Bellair M."/>
            <person name="Blankenburg K."/>
            <person name="Chao H."/>
            <person name="Dinh H."/>
            <person name="Doddapaneni H."/>
            <person name="Dugan-Rocha S."/>
            <person name="Elkadiri S."/>
            <person name="Gnanaolivu R."/>
            <person name="Hernandez B."/>
            <person name="Skinner E."/>
            <person name="Javaid M."/>
            <person name="Lee S."/>
            <person name="Li M."/>
            <person name="Ming W."/>
            <person name="Munidasa M."/>
            <person name="Muniz J."/>
            <person name="Nguyen L."/>
            <person name="Hughes D."/>
            <person name="Osuji N."/>
            <person name="Pu L.-L."/>
            <person name="Puazo M."/>
            <person name="Qu C."/>
            <person name="Quiroz J."/>
            <person name="Raj R."/>
            <person name="Weissenberger G."/>
            <person name="Xin Y."/>
            <person name="Zou X."/>
            <person name="Han Y."/>
            <person name="Worley K."/>
            <person name="Muzny D."/>
            <person name="Gibbs R."/>
        </authorList>
    </citation>
    <scope>NUCLEOTIDE SEQUENCE</scope>
    <source>
        <strain evidence="2">Sampled in the wild</strain>
    </source>
</reference>
<dbReference type="OrthoDB" id="64893at2759"/>
<evidence type="ECO:0000313" key="2">
    <source>
        <dbReference type="EMBL" id="KAG8228483.1"/>
    </source>
</evidence>